<dbReference type="FunCoup" id="G7DT65">
    <property type="interactions" value="687"/>
</dbReference>
<feature type="compositionally biased region" description="Acidic residues" evidence="7">
    <location>
        <begin position="923"/>
        <end position="952"/>
    </location>
</feature>
<comment type="subcellular location">
    <subcellularLocation>
        <location evidence="2">Cytoplasm</location>
    </subcellularLocation>
    <subcellularLocation>
        <location evidence="1">Nucleus</location>
    </subcellularLocation>
</comment>
<dbReference type="InterPro" id="IPR001494">
    <property type="entry name" value="Importin-beta_N"/>
</dbReference>
<dbReference type="eggNOG" id="KOG1991">
    <property type="taxonomic scope" value="Eukaryota"/>
</dbReference>
<reference evidence="9 10" key="1">
    <citation type="journal article" date="2011" name="J. Gen. Appl. Microbiol.">
        <title>Draft genome sequencing of the enigmatic basidiomycete Mixia osmundae.</title>
        <authorList>
            <person name="Nishida H."/>
            <person name="Nagatsuka Y."/>
            <person name="Sugiyama J."/>
        </authorList>
    </citation>
    <scope>NUCLEOTIDE SEQUENCE [LARGE SCALE GENOMIC DNA]</scope>
    <source>
        <strain evidence="10">CBS 9802 / IAM 14324 / JCM 22182 / KY 12970</strain>
    </source>
</reference>
<dbReference type="GO" id="GO:0005635">
    <property type="term" value="C:nuclear envelope"/>
    <property type="evidence" value="ECO:0007669"/>
    <property type="project" value="TreeGrafter"/>
</dbReference>
<sequence>MDAQSLKALFDASFHLDPNVRMAAELELRKVEGAEGMVSAVLQLLSSPDVPFPTQQAASVYLKNRLARSWSTDVILQTDKPHQVPIPESDRLALKRNLLHVLVSVIRSGTGSSVKTQLQAALGTVVDSDFPEQWPDLSQQVLEALQSHDLARIEAALLVLVQIHKLYRFSRSKRAVPDGVMAACAGLLCSMGNEILASAPSPACPPEAGQLLYLIFKVYSLSIRVEISTTQQADESIVPWGKLMLAVVARPLDPAAVPDDLDDRERFSWWRAKKWAYRNLNALFVSFGCLSHLRPDRIHYKPFAKHFQSTFAPEILRLYLVQIEHACSGTQWLSERCRRLSLEFLTNCIKPKDMWALLRPHVDAIVAGFVFPTVCMSDDEILQFDEDPVEFAKTHYGSFVEDYFRSPASAASDFIESLVSERPKSTLGGLLSFINSVVTQYPAKYEARQKDGALRMMLSLVPFILKSEAYKLQLEPFFVNYIIPEFDSGQGYLRARACELAEACERLDLPWKNLDDLQKLFACISKAMSDPALPTRVQAAIALPELIRYDTIRDVIAPQIGPLMQQLLDMQSALEHDALTETSRQLVANFSDELIPFAAELTGQLTLSLTRILQENYEAEERAKAGTMDDSEAQATDDRTITAIGLIKTILQLASSVESSPELLGQVEERVMPALAFILQHSLFELYDDAFELIDALTYHRKMISEPMWKLFELTHRTFSEDGIDFLDDMMPSLDNFIAVGREALGQHAEHKAMLLDMLTTVMTSDRLGAEDRASACKLAETAFLNLNGHFDEGLAPLIGLAMQALRRQDPKADPVISDRQKLHCITLIICAINYDTAKALAVLAQSDSVWPFFSIWFANLEELVRVFDRKLGIAAICNLLQALPSLPDLASAAPQLLAGCVTIFAGLPTSIKSRVELDQAFEVDSDDEDGADDAEGDSAEPDDRDDEDADDGTGAGGIDSELDEDEEEDDEEDDDDLESTWSEEVMYATPMDDFDSYRHFASVLSQLESANPEIYAAATRSLTVAQQSELAKIAHQASHGGEAKLVSETEAAENKAAASAT</sequence>
<keyword evidence="3" id="KW-0813">Transport</keyword>
<evidence type="ECO:0000256" key="4">
    <source>
        <dbReference type="ARBA" id="ARBA00022490"/>
    </source>
</evidence>
<dbReference type="PROSITE" id="PS50166">
    <property type="entry name" value="IMPORTIN_B_NT"/>
    <property type="match status" value="1"/>
</dbReference>
<protein>
    <recommendedName>
        <fullName evidence="8">Importin N-terminal domain-containing protein</fullName>
    </recommendedName>
</protein>
<feature type="domain" description="Importin N-terminal" evidence="8">
    <location>
        <begin position="24"/>
        <end position="104"/>
    </location>
</feature>
<dbReference type="EMBL" id="BABT02000025">
    <property type="protein sequence ID" value="GAA93944.1"/>
    <property type="molecule type" value="Genomic_DNA"/>
</dbReference>
<dbReference type="OrthoDB" id="760868at2759"/>
<dbReference type="HOGENOM" id="CLU_004196_0_0_1"/>
<proteinExistence type="predicted"/>
<keyword evidence="10" id="KW-1185">Reference proteome</keyword>
<evidence type="ECO:0000256" key="3">
    <source>
        <dbReference type="ARBA" id="ARBA00022448"/>
    </source>
</evidence>
<evidence type="ECO:0000313" key="9">
    <source>
        <dbReference type="EMBL" id="GAA93944.1"/>
    </source>
</evidence>
<evidence type="ECO:0000256" key="1">
    <source>
        <dbReference type="ARBA" id="ARBA00004123"/>
    </source>
</evidence>
<evidence type="ECO:0000256" key="5">
    <source>
        <dbReference type="ARBA" id="ARBA00022927"/>
    </source>
</evidence>
<dbReference type="SUPFAM" id="SSF48371">
    <property type="entry name" value="ARM repeat"/>
    <property type="match status" value="1"/>
</dbReference>
<keyword evidence="6" id="KW-0539">Nucleus</keyword>
<evidence type="ECO:0000256" key="6">
    <source>
        <dbReference type="ARBA" id="ARBA00023242"/>
    </source>
</evidence>
<dbReference type="InterPro" id="IPR011989">
    <property type="entry name" value="ARM-like"/>
</dbReference>
<keyword evidence="5" id="KW-0653">Protein transport</keyword>
<dbReference type="SMART" id="SM00913">
    <property type="entry name" value="IBN_N"/>
    <property type="match status" value="1"/>
</dbReference>
<dbReference type="GO" id="GO:0031267">
    <property type="term" value="F:small GTPase binding"/>
    <property type="evidence" value="ECO:0007669"/>
    <property type="project" value="InterPro"/>
</dbReference>
<dbReference type="OMA" id="WVAKTSW"/>
<evidence type="ECO:0000259" key="8">
    <source>
        <dbReference type="PROSITE" id="PS50166"/>
    </source>
</evidence>
<dbReference type="PANTHER" id="PTHR10997">
    <property type="entry name" value="IMPORTIN-7, 8, 11"/>
    <property type="match status" value="1"/>
</dbReference>
<feature type="compositionally biased region" description="Acidic residues" evidence="7">
    <location>
        <begin position="961"/>
        <end position="979"/>
    </location>
</feature>
<evidence type="ECO:0000256" key="7">
    <source>
        <dbReference type="SAM" id="MobiDB-lite"/>
    </source>
</evidence>
<evidence type="ECO:0000256" key="2">
    <source>
        <dbReference type="ARBA" id="ARBA00004496"/>
    </source>
</evidence>
<feature type="region of interest" description="Disordered" evidence="7">
    <location>
        <begin position="1042"/>
        <end position="1062"/>
    </location>
</feature>
<dbReference type="GO" id="GO:0005829">
    <property type="term" value="C:cytosol"/>
    <property type="evidence" value="ECO:0007669"/>
    <property type="project" value="TreeGrafter"/>
</dbReference>
<dbReference type="AlphaFoldDB" id="G7DT65"/>
<gene>
    <name evidence="9" type="primary">Mo00590</name>
    <name evidence="9" type="ORF">E5Q_00590</name>
</gene>
<dbReference type="Proteomes" id="UP000009131">
    <property type="component" value="Unassembled WGS sequence"/>
</dbReference>
<evidence type="ECO:0000313" key="10">
    <source>
        <dbReference type="Proteomes" id="UP000009131"/>
    </source>
</evidence>
<dbReference type="RefSeq" id="XP_014571306.1">
    <property type="nucleotide sequence ID" value="XM_014715820.1"/>
</dbReference>
<keyword evidence="4" id="KW-0963">Cytoplasm</keyword>
<name>G7DT65_MIXOS</name>
<dbReference type="STRING" id="764103.G7DT65"/>
<dbReference type="InParanoid" id="G7DT65"/>
<accession>G7DT65</accession>
<organism evidence="9 10">
    <name type="scientific">Mixia osmundae (strain CBS 9802 / IAM 14324 / JCM 22182 / KY 12970)</name>
    <dbReference type="NCBI Taxonomy" id="764103"/>
    <lineage>
        <taxon>Eukaryota</taxon>
        <taxon>Fungi</taxon>
        <taxon>Dikarya</taxon>
        <taxon>Basidiomycota</taxon>
        <taxon>Pucciniomycotina</taxon>
        <taxon>Mixiomycetes</taxon>
        <taxon>Mixiales</taxon>
        <taxon>Mixiaceae</taxon>
        <taxon>Mixia</taxon>
    </lineage>
</organism>
<dbReference type="Pfam" id="PF03810">
    <property type="entry name" value="IBN_N"/>
    <property type="match status" value="1"/>
</dbReference>
<reference evidence="9 10" key="2">
    <citation type="journal article" date="2012" name="Open Biol.">
        <title>Characteristics of nucleosomes and linker DNA regions on the genome of the basidiomycete Mixia osmundae revealed by mono- and dinucleosome mapping.</title>
        <authorList>
            <person name="Nishida H."/>
            <person name="Kondo S."/>
            <person name="Matsumoto T."/>
            <person name="Suzuki Y."/>
            <person name="Yoshikawa H."/>
            <person name="Taylor T.D."/>
            <person name="Sugiyama J."/>
        </authorList>
    </citation>
    <scope>NUCLEOTIDE SEQUENCE [LARGE SCALE GENOMIC DNA]</scope>
    <source>
        <strain evidence="10">CBS 9802 / IAM 14324 / JCM 22182 / KY 12970</strain>
    </source>
</reference>
<dbReference type="PANTHER" id="PTHR10997:SF18">
    <property type="entry name" value="D-IMPORTIN 7_RANBP7"/>
    <property type="match status" value="1"/>
</dbReference>
<feature type="region of interest" description="Disordered" evidence="7">
    <location>
        <begin position="923"/>
        <end position="983"/>
    </location>
</feature>
<dbReference type="GO" id="GO:0006606">
    <property type="term" value="P:protein import into nucleus"/>
    <property type="evidence" value="ECO:0007669"/>
    <property type="project" value="TreeGrafter"/>
</dbReference>
<dbReference type="InterPro" id="IPR016024">
    <property type="entry name" value="ARM-type_fold"/>
</dbReference>
<dbReference type="Gene3D" id="1.25.10.10">
    <property type="entry name" value="Leucine-rich Repeat Variant"/>
    <property type="match status" value="1"/>
</dbReference>
<comment type="caution">
    <text evidence="9">The sequence shown here is derived from an EMBL/GenBank/DDBJ whole genome shotgun (WGS) entry which is preliminary data.</text>
</comment>